<dbReference type="PRINTS" id="PR01438">
    <property type="entry name" value="UNVRSLSTRESS"/>
</dbReference>
<dbReference type="PANTHER" id="PTHR46268">
    <property type="entry name" value="STRESS RESPONSE PROTEIN NHAX"/>
    <property type="match status" value="1"/>
</dbReference>
<reference evidence="3 4" key="1">
    <citation type="submission" date="2017-12" db="EMBL/GenBank/DDBJ databases">
        <title>Taxonomic description and draft genome of Pradoshia cofamensis Gen. nov., sp. nov., a thermotolerant bacillale isolated from anterior gut of earthworm Eisenia fetida.</title>
        <authorList>
            <person name="Saha T."/>
            <person name="Chakraborty R."/>
        </authorList>
    </citation>
    <scope>NUCLEOTIDE SEQUENCE [LARGE SCALE GENOMIC DNA]</scope>
    <source>
        <strain evidence="3 4">EAG3</strain>
    </source>
</reference>
<evidence type="ECO:0000259" key="2">
    <source>
        <dbReference type="Pfam" id="PF00582"/>
    </source>
</evidence>
<evidence type="ECO:0000313" key="3">
    <source>
        <dbReference type="EMBL" id="PQD95556.1"/>
    </source>
</evidence>
<dbReference type="InterPro" id="IPR014729">
    <property type="entry name" value="Rossmann-like_a/b/a_fold"/>
</dbReference>
<dbReference type="PANTHER" id="PTHR46268:SF6">
    <property type="entry name" value="UNIVERSAL STRESS PROTEIN UP12"/>
    <property type="match status" value="1"/>
</dbReference>
<organism evidence="3 4">
    <name type="scientific">Pradoshia eiseniae</name>
    <dbReference type="NCBI Taxonomy" id="2064768"/>
    <lineage>
        <taxon>Bacteria</taxon>
        <taxon>Bacillati</taxon>
        <taxon>Bacillota</taxon>
        <taxon>Bacilli</taxon>
        <taxon>Bacillales</taxon>
        <taxon>Bacillaceae</taxon>
        <taxon>Pradoshia</taxon>
    </lineage>
</organism>
<dbReference type="CDD" id="cd00293">
    <property type="entry name" value="USP-like"/>
    <property type="match status" value="1"/>
</dbReference>
<dbReference type="Gene3D" id="3.40.50.620">
    <property type="entry name" value="HUPs"/>
    <property type="match status" value="1"/>
</dbReference>
<dbReference type="InterPro" id="IPR006015">
    <property type="entry name" value="Universal_stress_UspA"/>
</dbReference>
<keyword evidence="4" id="KW-1185">Reference proteome</keyword>
<proteinExistence type="inferred from homology"/>
<dbReference type="RefSeq" id="WP_104849310.1">
    <property type="nucleotide sequence ID" value="NZ_PKOZ01000004.1"/>
</dbReference>
<dbReference type="InterPro" id="IPR006016">
    <property type="entry name" value="UspA"/>
</dbReference>
<name>A0A2S7N0K9_9BACI</name>
<dbReference type="OrthoDB" id="2426295at2"/>
<evidence type="ECO:0000256" key="1">
    <source>
        <dbReference type="ARBA" id="ARBA00008791"/>
    </source>
</evidence>
<dbReference type="SUPFAM" id="SSF52402">
    <property type="entry name" value="Adenine nucleotide alpha hydrolases-like"/>
    <property type="match status" value="1"/>
</dbReference>
<dbReference type="Proteomes" id="UP000239663">
    <property type="component" value="Unassembled WGS sequence"/>
</dbReference>
<comment type="caution">
    <text evidence="3">The sequence shown here is derived from an EMBL/GenBank/DDBJ whole genome shotgun (WGS) entry which is preliminary data.</text>
</comment>
<accession>A0A2S7N0K9</accession>
<dbReference type="AlphaFoldDB" id="A0A2S7N0K9"/>
<gene>
    <name evidence="3" type="ORF">CYL18_09745</name>
</gene>
<evidence type="ECO:0000313" key="4">
    <source>
        <dbReference type="Proteomes" id="UP000239663"/>
    </source>
</evidence>
<dbReference type="Pfam" id="PF00582">
    <property type="entry name" value="Usp"/>
    <property type="match status" value="1"/>
</dbReference>
<protein>
    <recommendedName>
        <fullName evidence="2">UspA domain-containing protein</fullName>
    </recommendedName>
</protein>
<sequence>MFNHIVVAFDGSDSSKKGLSLGMDLCKNKEDSLLSIVHVYDQSDDTQNYPAGANPFDGKVPLYVDQSQGQSMALPDQDVYEPYTADSRLAEIEKYVKGITDNSLISPHFIVLEGDRDDAILQYAEKEGADLIIVGNSSSSTLKRLFLGSLSQKIIKNASCPVMVAK</sequence>
<dbReference type="EMBL" id="PKOZ01000004">
    <property type="protein sequence ID" value="PQD95556.1"/>
    <property type="molecule type" value="Genomic_DNA"/>
</dbReference>
<comment type="similarity">
    <text evidence="1">Belongs to the universal stress protein A family.</text>
</comment>
<feature type="domain" description="UspA" evidence="2">
    <location>
        <begin position="1"/>
        <end position="166"/>
    </location>
</feature>